<dbReference type="EMBL" id="BGJZ01000170">
    <property type="protein sequence ID" value="GBH10095.1"/>
    <property type="molecule type" value="Genomic_DNA"/>
</dbReference>
<dbReference type="Proteomes" id="UP000247480">
    <property type="component" value="Unassembled WGS sequence"/>
</dbReference>
<reference evidence="2 3" key="1">
    <citation type="submission" date="2018-04" db="EMBL/GenBank/DDBJ databases">
        <title>Draft genome sequence of Pseudomonas syringae pv. actinidiae biovar 1 strains isolated from kiwifruit in Kagawa prefecture.</title>
        <authorList>
            <person name="Tabuchi M."/>
            <person name="Saito M."/>
            <person name="Fujiwara S."/>
            <person name="Sasa N."/>
            <person name="Akimitsu K."/>
            <person name="Gomi K."/>
            <person name="Konishi-Sugita S."/>
            <person name="Hamano K."/>
            <person name="Kataoka I."/>
        </authorList>
    </citation>
    <scope>NUCLEOTIDE SEQUENCE [LARGE SCALE GENOMIC DNA]</scope>
    <source>
        <strain evidence="2 3">MAFF212206</strain>
    </source>
</reference>
<accession>A0A2V0QIH5</accession>
<proteinExistence type="predicted"/>
<feature type="compositionally biased region" description="Polar residues" evidence="1">
    <location>
        <begin position="70"/>
        <end position="81"/>
    </location>
</feature>
<evidence type="ECO:0000256" key="1">
    <source>
        <dbReference type="SAM" id="MobiDB-lite"/>
    </source>
</evidence>
<organism evidence="2 3">
    <name type="scientific">Pseudomonas syringae pv. actinidiae</name>
    <dbReference type="NCBI Taxonomy" id="103796"/>
    <lineage>
        <taxon>Bacteria</taxon>
        <taxon>Pseudomonadati</taxon>
        <taxon>Pseudomonadota</taxon>
        <taxon>Gammaproteobacteria</taxon>
        <taxon>Pseudomonadales</taxon>
        <taxon>Pseudomonadaceae</taxon>
        <taxon>Pseudomonas</taxon>
        <taxon>Pseudomonas syringae</taxon>
    </lineage>
</organism>
<name>A0A2V0QIH5_PSESF</name>
<protein>
    <submittedName>
        <fullName evidence="2">ADP-heptose:LPS heptosyltransferase</fullName>
    </submittedName>
</protein>
<keyword evidence="2" id="KW-0808">Transferase</keyword>
<sequence>MMNEAFASFQSCFATLFSVMFEQYSIDSNSGPNNQRDRRISGCRVWSSSVSGSSASLLMASMTLSRPSISSSTRRASLTDQSAKRESSPSISEAGMFASLVSKDAPLLDFSRLITAFTAVARKSGDTHSKAAILPPAMAQTTGRPAISKQKNARKRIITVMAVLRCEPIASDASRPTGQASSQR</sequence>
<dbReference type="GO" id="GO:0016740">
    <property type="term" value="F:transferase activity"/>
    <property type="evidence" value="ECO:0007669"/>
    <property type="project" value="UniProtKB-KW"/>
</dbReference>
<feature type="region of interest" description="Disordered" evidence="1">
    <location>
        <begin position="70"/>
        <end position="90"/>
    </location>
</feature>
<dbReference type="AlphaFoldDB" id="A0A2V0QIH5"/>
<comment type="caution">
    <text evidence="2">The sequence shown here is derived from an EMBL/GenBank/DDBJ whole genome shotgun (WGS) entry which is preliminary data.</text>
</comment>
<evidence type="ECO:0000313" key="3">
    <source>
        <dbReference type="Proteomes" id="UP000247480"/>
    </source>
</evidence>
<gene>
    <name evidence="2" type="ORF">KPSA1_03505</name>
</gene>
<evidence type="ECO:0000313" key="2">
    <source>
        <dbReference type="EMBL" id="GBH10095.1"/>
    </source>
</evidence>